<dbReference type="EMBL" id="DNWC01000154">
    <property type="protein sequence ID" value="HBJ09703.1"/>
    <property type="molecule type" value="Genomic_DNA"/>
</dbReference>
<dbReference type="InterPro" id="IPR030916">
    <property type="entry name" value="ELWxxDGT_rpt"/>
</dbReference>
<reference evidence="3 4" key="1">
    <citation type="journal article" date="2018" name="Nat. Biotechnol.">
        <title>A standardized bacterial taxonomy based on genome phylogeny substantially revises the tree of life.</title>
        <authorList>
            <person name="Parks D.H."/>
            <person name="Chuvochina M."/>
            <person name="Waite D.W."/>
            <person name="Rinke C."/>
            <person name="Skarshewski A."/>
            <person name="Chaumeil P.A."/>
            <person name="Hugenholtz P."/>
        </authorList>
    </citation>
    <scope>NUCLEOTIDE SEQUENCE [LARGE SCALE GENOMIC DNA]</scope>
    <source>
        <strain evidence="3">UBA11482</strain>
    </source>
</reference>
<evidence type="ECO:0000259" key="2">
    <source>
        <dbReference type="Pfam" id="PF18962"/>
    </source>
</evidence>
<name>A0A354M5B4_9BACT</name>
<accession>A0A354M5B4</accession>
<dbReference type="Proteomes" id="UP000262954">
    <property type="component" value="Unassembled WGS sequence"/>
</dbReference>
<keyword evidence="1" id="KW-0732">Signal</keyword>
<dbReference type="SUPFAM" id="SSF63825">
    <property type="entry name" value="YWTD domain"/>
    <property type="match status" value="1"/>
</dbReference>
<feature type="chain" id="PRO_5016842868" description="Secretion system C-terminal sorting domain-containing protein" evidence="1">
    <location>
        <begin position="29"/>
        <end position="601"/>
    </location>
</feature>
<proteinExistence type="predicted"/>
<dbReference type="Pfam" id="PF18962">
    <property type="entry name" value="Por_Secre_tail"/>
    <property type="match status" value="1"/>
</dbReference>
<organism evidence="3 4">
    <name type="scientific">Coprobacter fastidiosus</name>
    <dbReference type="NCBI Taxonomy" id="1099853"/>
    <lineage>
        <taxon>Bacteria</taxon>
        <taxon>Pseudomonadati</taxon>
        <taxon>Bacteroidota</taxon>
        <taxon>Bacteroidia</taxon>
        <taxon>Bacteroidales</taxon>
        <taxon>Barnesiellaceae</taxon>
        <taxon>Coprobacter</taxon>
    </lineage>
</organism>
<gene>
    <name evidence="3" type="ORF">DDY73_11965</name>
</gene>
<evidence type="ECO:0000313" key="3">
    <source>
        <dbReference type="EMBL" id="HBJ09703.1"/>
    </source>
</evidence>
<evidence type="ECO:0000256" key="1">
    <source>
        <dbReference type="SAM" id="SignalP"/>
    </source>
</evidence>
<feature type="domain" description="Secretion system C-terminal sorting" evidence="2">
    <location>
        <begin position="535"/>
        <end position="600"/>
    </location>
</feature>
<protein>
    <recommendedName>
        <fullName evidence="2">Secretion system C-terminal sorting domain-containing protein</fullName>
    </recommendedName>
</protein>
<feature type="signal peptide" evidence="1">
    <location>
        <begin position="1"/>
        <end position="28"/>
    </location>
</feature>
<evidence type="ECO:0000313" key="4">
    <source>
        <dbReference type="Proteomes" id="UP000262954"/>
    </source>
</evidence>
<sequence length="601" mass="66395">MKHCYLKRNLKFFTGCLCAWAMFAPMTAQVLPDGMTRLTPEGLELGSVMSVANPLGPKEHAVRTENFLFFAGEDTDHGSELWYTDLTPEGTKLFMDIIPGSESSEPSGLKWVNGKLFFTAETAEYGRELWVSDGTVEGTKMVKDIYPGNIGSQPGNMVILGDKVLFTARDEESEMMPVVDPETPESWIWISDGTEEGTVRIASIPMRSYFEVMGDKAFFAGVDLEHNEELWITDGTPEGTMLLKDINNRPSDDGTFGTGPAGIGALRNINDKMVIFRAETVKEQVGQDYGSELWYSDGTPEGTKWLGFDFAKGETGGLPTAIEYAFPIAFGDTIYFRAKDGIHGCEPCFWDLTKPIEDGVNPRMIYDINHWGGNISLDSWGSNTDFFVYQGYLMIQANGGYYMPGDATQYASGYSLWLAPTSTLDTCIYQRQFWGTDIAAGSLADNCSNFREVSGKLFFKAQDENNNNELWVIDGIENAPVKVVDLPDNGSPTGFYNINNNLYFGSTSTKALYKYDLGGTSAIEDPVTVAVKVTVYPNPATERIFITTHQDIKTVQIYDLSGAQVLETEADNIDVSALNGIYFVKVVLADGHQVVEKIVVK</sequence>
<dbReference type="InterPro" id="IPR026444">
    <property type="entry name" value="Secre_tail"/>
</dbReference>
<comment type="caution">
    <text evidence="3">The sequence shown here is derived from an EMBL/GenBank/DDBJ whole genome shotgun (WGS) entry which is preliminary data.</text>
</comment>
<dbReference type="NCBIfam" id="TIGR04534">
    <property type="entry name" value="ELWxxDGT_rpt"/>
    <property type="match status" value="1"/>
</dbReference>
<dbReference type="AlphaFoldDB" id="A0A354M5B4"/>
<dbReference type="NCBIfam" id="TIGR04183">
    <property type="entry name" value="Por_Secre_tail"/>
    <property type="match status" value="1"/>
</dbReference>